<dbReference type="AlphaFoldDB" id="D0NRN6"/>
<dbReference type="RefSeq" id="XP_002898271.1">
    <property type="nucleotide sequence ID" value="XM_002898225.1"/>
</dbReference>
<sequence length="161" mass="18115">MAGRNWENEIKFVTYRSASEAATQQFHKFNDDTYLIAREKQDPDTEGKLVRLLYLRFRLLEPNGSYAVVTQSVPLEPSLGDGTLGKIWANDVCMWNHFVPVMDEEGEEQCEIHLTGSSSVGDPRSVRTNVLETVMGLLRWENINVGPTLSLTQASRPAGEE</sequence>
<dbReference type="VEuPathDB" id="FungiDB:PITG_15101"/>
<protein>
    <submittedName>
        <fullName evidence="1">Uncharacterized protein</fullName>
    </submittedName>
</protein>
<evidence type="ECO:0000313" key="1">
    <source>
        <dbReference type="EMBL" id="EEY63386.1"/>
    </source>
</evidence>
<proteinExistence type="predicted"/>
<reference evidence="2" key="1">
    <citation type="journal article" date="2009" name="Nature">
        <title>Genome sequence and analysis of the Irish potato famine pathogen Phytophthora infestans.</title>
        <authorList>
            <consortium name="The Broad Institute Genome Sequencing Platform"/>
            <person name="Haas B.J."/>
            <person name="Kamoun S."/>
            <person name="Zody M.C."/>
            <person name="Jiang R.H."/>
            <person name="Handsaker R.E."/>
            <person name="Cano L.M."/>
            <person name="Grabherr M."/>
            <person name="Kodira C.D."/>
            <person name="Raffaele S."/>
            <person name="Torto-Alalibo T."/>
            <person name="Bozkurt T.O."/>
            <person name="Ah-Fong A.M."/>
            <person name="Alvarado L."/>
            <person name="Anderson V.L."/>
            <person name="Armstrong M.R."/>
            <person name="Avrova A."/>
            <person name="Baxter L."/>
            <person name="Beynon J."/>
            <person name="Boevink P.C."/>
            <person name="Bollmann S.R."/>
            <person name="Bos J.I."/>
            <person name="Bulone V."/>
            <person name="Cai G."/>
            <person name="Cakir C."/>
            <person name="Carrington J.C."/>
            <person name="Chawner M."/>
            <person name="Conti L."/>
            <person name="Costanzo S."/>
            <person name="Ewan R."/>
            <person name="Fahlgren N."/>
            <person name="Fischbach M.A."/>
            <person name="Fugelstad J."/>
            <person name="Gilroy E.M."/>
            <person name="Gnerre S."/>
            <person name="Green P.J."/>
            <person name="Grenville-Briggs L.J."/>
            <person name="Griffith J."/>
            <person name="Grunwald N.J."/>
            <person name="Horn K."/>
            <person name="Horner N.R."/>
            <person name="Hu C.H."/>
            <person name="Huitema E."/>
            <person name="Jeong D.H."/>
            <person name="Jones A.M."/>
            <person name="Jones J.D."/>
            <person name="Jones R.W."/>
            <person name="Karlsson E.K."/>
            <person name="Kunjeti S.G."/>
            <person name="Lamour K."/>
            <person name="Liu Z."/>
            <person name="Ma L."/>
            <person name="Maclean D."/>
            <person name="Chibucos M.C."/>
            <person name="McDonald H."/>
            <person name="McWalters J."/>
            <person name="Meijer H.J."/>
            <person name="Morgan W."/>
            <person name="Morris P.F."/>
            <person name="Munro C.A."/>
            <person name="O'Neill K."/>
            <person name="Ospina-Giraldo M."/>
            <person name="Pinzon A."/>
            <person name="Pritchard L."/>
            <person name="Ramsahoye B."/>
            <person name="Ren Q."/>
            <person name="Restrepo S."/>
            <person name="Roy S."/>
            <person name="Sadanandom A."/>
            <person name="Savidor A."/>
            <person name="Schornack S."/>
            <person name="Schwartz D.C."/>
            <person name="Schumann U.D."/>
            <person name="Schwessinger B."/>
            <person name="Seyer L."/>
            <person name="Sharpe T."/>
            <person name="Silvar C."/>
            <person name="Song J."/>
            <person name="Studholme D.J."/>
            <person name="Sykes S."/>
            <person name="Thines M."/>
            <person name="van de Vondervoort P.J."/>
            <person name="Phuntumart V."/>
            <person name="Wawra S."/>
            <person name="Weide R."/>
            <person name="Win J."/>
            <person name="Young C."/>
            <person name="Zhou S."/>
            <person name="Fry W."/>
            <person name="Meyers B.C."/>
            <person name="van West P."/>
            <person name="Ristaino J."/>
            <person name="Govers F."/>
            <person name="Birch P.R."/>
            <person name="Whisson S.C."/>
            <person name="Judelson H.S."/>
            <person name="Nusbaum C."/>
        </authorList>
    </citation>
    <scope>NUCLEOTIDE SEQUENCE [LARGE SCALE GENOMIC DNA]</scope>
    <source>
        <strain evidence="2">T30-4</strain>
    </source>
</reference>
<dbReference type="OMA" id="TQQFHKF"/>
<dbReference type="GeneID" id="9475990"/>
<evidence type="ECO:0000313" key="2">
    <source>
        <dbReference type="Proteomes" id="UP000006643"/>
    </source>
</evidence>
<dbReference type="EMBL" id="DS028155">
    <property type="protein sequence ID" value="EEY63386.1"/>
    <property type="molecule type" value="Genomic_DNA"/>
</dbReference>
<accession>D0NRN6</accession>
<dbReference type="HOGENOM" id="CLU_1647057_0_0_1"/>
<organism evidence="1 2">
    <name type="scientific">Phytophthora infestans (strain T30-4)</name>
    <name type="common">Potato late blight agent</name>
    <dbReference type="NCBI Taxonomy" id="403677"/>
    <lineage>
        <taxon>Eukaryota</taxon>
        <taxon>Sar</taxon>
        <taxon>Stramenopiles</taxon>
        <taxon>Oomycota</taxon>
        <taxon>Peronosporomycetes</taxon>
        <taxon>Peronosporales</taxon>
        <taxon>Peronosporaceae</taxon>
        <taxon>Phytophthora</taxon>
    </lineage>
</organism>
<dbReference type="KEGG" id="pif:PITG_15101"/>
<dbReference type="eggNOG" id="ENOG502SMJ7">
    <property type="taxonomic scope" value="Eukaryota"/>
</dbReference>
<name>D0NRN6_PHYIT</name>
<dbReference type="OrthoDB" id="166493at2759"/>
<dbReference type="InParanoid" id="D0NRN6"/>
<gene>
    <name evidence="1" type="ORF">PITG_15101</name>
</gene>
<keyword evidence="2" id="KW-1185">Reference proteome</keyword>
<dbReference type="Proteomes" id="UP000006643">
    <property type="component" value="Unassembled WGS sequence"/>
</dbReference>